<keyword evidence="10 13" id="KW-0472">Membrane</keyword>
<dbReference type="Gene3D" id="3.30.450.40">
    <property type="match status" value="1"/>
</dbReference>
<dbReference type="InterPro" id="IPR004358">
    <property type="entry name" value="Sig_transdc_His_kin-like_C"/>
</dbReference>
<dbReference type="PROSITE" id="PS50110">
    <property type="entry name" value="RESPONSE_REGULATORY"/>
    <property type="match status" value="2"/>
</dbReference>
<dbReference type="PANTHER" id="PTHR45339">
    <property type="entry name" value="HYBRID SIGNAL TRANSDUCTION HISTIDINE KINASE J"/>
    <property type="match status" value="1"/>
</dbReference>
<protein>
    <recommendedName>
        <fullName evidence="3">histidine kinase</fullName>
        <ecNumber evidence="3">2.7.13.3</ecNumber>
    </recommendedName>
</protein>
<dbReference type="InterPro" id="IPR005467">
    <property type="entry name" value="His_kinase_dom"/>
</dbReference>
<dbReference type="CDD" id="cd17546">
    <property type="entry name" value="REC_hyHK_CKI1_RcsC-like"/>
    <property type="match status" value="1"/>
</dbReference>
<dbReference type="SMART" id="SM00448">
    <property type="entry name" value="REC"/>
    <property type="match status" value="2"/>
</dbReference>
<keyword evidence="9" id="KW-0902">Two-component regulatory system</keyword>
<dbReference type="PROSITE" id="PS50109">
    <property type="entry name" value="HIS_KIN"/>
    <property type="match status" value="1"/>
</dbReference>
<evidence type="ECO:0000256" key="5">
    <source>
        <dbReference type="ARBA" id="ARBA00022679"/>
    </source>
</evidence>
<dbReference type="Gene3D" id="3.30.565.10">
    <property type="entry name" value="Histidine kinase-like ATPase, C-terminal domain"/>
    <property type="match status" value="1"/>
</dbReference>
<evidence type="ECO:0000256" key="12">
    <source>
        <dbReference type="SAM" id="Coils"/>
    </source>
</evidence>
<evidence type="ECO:0000256" key="7">
    <source>
        <dbReference type="ARBA" id="ARBA00022777"/>
    </source>
</evidence>
<evidence type="ECO:0000313" key="19">
    <source>
        <dbReference type="Proteomes" id="UP000626370"/>
    </source>
</evidence>
<dbReference type="SUPFAM" id="SSF55781">
    <property type="entry name" value="GAF domain-like"/>
    <property type="match status" value="1"/>
</dbReference>
<evidence type="ECO:0000256" key="11">
    <source>
        <dbReference type="PROSITE-ProRule" id="PRU00169"/>
    </source>
</evidence>
<feature type="domain" description="Response regulatory" evidence="15">
    <location>
        <begin position="1153"/>
        <end position="1274"/>
    </location>
</feature>
<dbReference type="Pfam" id="PF02518">
    <property type="entry name" value="HATPase_c"/>
    <property type="match status" value="1"/>
</dbReference>
<dbReference type="Pfam" id="PF13675">
    <property type="entry name" value="PilJ"/>
    <property type="match status" value="1"/>
</dbReference>
<dbReference type="Gene3D" id="1.10.287.130">
    <property type="match status" value="1"/>
</dbReference>
<dbReference type="InterPro" id="IPR029016">
    <property type="entry name" value="GAF-like_dom_sf"/>
</dbReference>
<evidence type="ECO:0000313" key="18">
    <source>
        <dbReference type="EMBL" id="GHE97326.1"/>
    </source>
</evidence>
<evidence type="ECO:0000256" key="9">
    <source>
        <dbReference type="ARBA" id="ARBA00023012"/>
    </source>
</evidence>
<dbReference type="SMART" id="SM00388">
    <property type="entry name" value="HisKA"/>
    <property type="match status" value="1"/>
</dbReference>
<dbReference type="Pfam" id="PF00512">
    <property type="entry name" value="HisKA"/>
    <property type="match status" value="1"/>
</dbReference>
<dbReference type="InterPro" id="IPR000700">
    <property type="entry name" value="PAS-assoc_C"/>
</dbReference>
<feature type="domain" description="Response regulatory" evidence="15">
    <location>
        <begin position="1306"/>
        <end position="1429"/>
    </location>
</feature>
<evidence type="ECO:0000256" key="6">
    <source>
        <dbReference type="ARBA" id="ARBA00022692"/>
    </source>
</evidence>
<dbReference type="InterPro" id="IPR003661">
    <property type="entry name" value="HisK_dim/P_dom"/>
</dbReference>
<dbReference type="SUPFAM" id="SSF47384">
    <property type="entry name" value="Homodimeric domain of signal transducing histidine kinase"/>
    <property type="match status" value="1"/>
</dbReference>
<feature type="domain" description="PAC" evidence="17">
    <location>
        <begin position="845"/>
        <end position="897"/>
    </location>
</feature>
<dbReference type="Gene3D" id="3.40.50.2300">
    <property type="match status" value="2"/>
</dbReference>
<name>A0ABQ3J0P9_9GAMM</name>
<evidence type="ECO:0000256" key="10">
    <source>
        <dbReference type="ARBA" id="ARBA00023136"/>
    </source>
</evidence>
<dbReference type="InterPro" id="IPR000014">
    <property type="entry name" value="PAS"/>
</dbReference>
<dbReference type="CDD" id="cd16922">
    <property type="entry name" value="HATPase_EvgS-ArcB-TorS-like"/>
    <property type="match status" value="1"/>
</dbReference>
<feature type="domain" description="PAS" evidence="16">
    <location>
        <begin position="228"/>
        <end position="302"/>
    </location>
</feature>
<evidence type="ECO:0000259" key="16">
    <source>
        <dbReference type="PROSITE" id="PS50112"/>
    </source>
</evidence>
<dbReference type="InterPro" id="IPR003018">
    <property type="entry name" value="GAF"/>
</dbReference>
<dbReference type="EC" id="2.7.13.3" evidence="3"/>
<dbReference type="SMART" id="SM00387">
    <property type="entry name" value="HATPase_c"/>
    <property type="match status" value="1"/>
</dbReference>
<keyword evidence="12" id="KW-0175">Coiled coil</keyword>
<dbReference type="CDD" id="cd00156">
    <property type="entry name" value="REC"/>
    <property type="match status" value="1"/>
</dbReference>
<dbReference type="Pfam" id="PF00072">
    <property type="entry name" value="Response_reg"/>
    <property type="match status" value="2"/>
</dbReference>
<evidence type="ECO:0000256" key="2">
    <source>
        <dbReference type="ARBA" id="ARBA00004141"/>
    </source>
</evidence>
<keyword evidence="6 13" id="KW-0812">Transmembrane</keyword>
<dbReference type="Pfam" id="PF08447">
    <property type="entry name" value="PAS_3"/>
    <property type="match status" value="3"/>
</dbReference>
<dbReference type="SUPFAM" id="SSF52172">
    <property type="entry name" value="CheY-like"/>
    <property type="match status" value="2"/>
</dbReference>
<sequence>MPAVKNLHRTVKSKNKLALTLIGVLVTVSYFLLIALIHQQEKVAEIIDIAGSQRMYSQKIALLAQHHINVMKGAGVNEHTRERLQQTAVEFEQAQAYLSKLIYAQVNQWLLPLDRKLVPFSNALKARINLYIQAAIKLSNTKGLNEANAIIEEQFHPETIEKILIDLDAVVQLLEKNSQSKAVEIQVISVFIWLGVVVSLCIIYWQLFRPMQRGIEENYQEMLDSQIAKEELKLAIDLHAIVFRFSIQGEITCINQRFTDFYQYEEDEILNKNIFSICGDSYQPEDFKNIFRECLEQEFWRGQSINKIKSGQELWLDTTIVPIKKHNQKIDSFIVMQNDINGIKQTELALNQLHQITSSVDKSIDEKIQRLLALGTQLFKLPLGIISQINEQEYKVLYCHVPNNEINPGDVFEVGNTYCSHTLTSNSPVAFHHAGQSRIANHPCYQDFGLESYIGVPLYVGGKCFGTLNFSGPESSPSPFTDRELELIQLFANWVGLELMRLAHEQELNSQHTLVEQMGEQARIGAWEVDLVNDKVYWSKVVREIHGVSDDFEPSLESAMNFYKEGESREKIQALVEKVMSDGSSFDTELQIVNTSGESLWVSARCKAVLEHGECVRLYGSFQDINERISAQQSLNDSNKRLEFVLQSTGVGIWDWLIDVDKIIINDRWASILGYTIKELTPVTRDTWLSRAHPEDVHLLQEKLDASYHHNNDDFYICEIRMQHKKGHWVWVLDTGKAVEFESDGKPKRIIGTMIDITDQKESETQRVQHNRRMKLAADDAGFGIWEYDLIDDVLEWDSWVCKLYGIKESEFDQKLSTWGSCVHPDDIELATQELQLAIAGNTKLDTQFRIVWPNGEIRHLKASGIVSYDKQGSAISIIGTNYDITDRVENEQALISAKVLAESAVKAKNEFLASMSHEIRTPMNGVIGMLSLLNDTDLTNEQEHRVVIAKESANSLLVLINDILDFSKIDANKLELENIEFDLHQMVGDFAKAMALQAQDKGLELILDLVEVSESKVKGDPNRIRQILTNLVSNAIKFTKTGEIFIRLKLTSYSQEEWQLSFEVQDSGIGIAKEKQDRLFSAFSQVDASTTREYGGTGLGLAIVKKLCECMQGSIALQNSSAQGSNFVGNIVLNKAKNETSSLCCKAAKNAQILVVDSHLANAQTIQRQLQKWQLNAQSASTEKDVFALCQTQNEKHQPFNLIIISYDMFATSERNILTYLKNQANYQQIKIVLMTPMAARVTAEHLAELEVDHYFSKPAISSDLILALTALENEIKQEELKISHEQKRADKAKGHSYGWPENAKILLVEDNRVNQMVAQGVLQKLGLSCDIANNGVEALVKLKESSDDKPYTFIFMDCQMPEMDGYQATIEIRNATAGERYRSIPVVAMTANAMVGDQEKCLAAGMNDYLSKPINKDKVIERLQRFLIV</sequence>
<dbReference type="PANTHER" id="PTHR45339:SF1">
    <property type="entry name" value="HYBRID SIGNAL TRANSDUCTION HISTIDINE KINASE J"/>
    <property type="match status" value="1"/>
</dbReference>
<feature type="coiled-coil region" evidence="12">
    <location>
        <begin position="1263"/>
        <end position="1290"/>
    </location>
</feature>
<comment type="caution">
    <text evidence="11">Lacks conserved residue(s) required for the propagation of feature annotation.</text>
</comment>
<keyword evidence="5" id="KW-0808">Transferase</keyword>
<feature type="modified residue" description="4-aspartylphosphate" evidence="11">
    <location>
        <position position="1359"/>
    </location>
</feature>
<keyword evidence="8 13" id="KW-1133">Transmembrane helix</keyword>
<dbReference type="InterPro" id="IPR011006">
    <property type="entry name" value="CheY-like_superfamily"/>
</dbReference>
<dbReference type="CDD" id="cd00130">
    <property type="entry name" value="PAS"/>
    <property type="match status" value="3"/>
</dbReference>
<dbReference type="PROSITE" id="PS50113">
    <property type="entry name" value="PAC"/>
    <property type="match status" value="4"/>
</dbReference>
<dbReference type="RefSeq" id="WP_189378933.1">
    <property type="nucleotide sequence ID" value="NZ_BNAH01000012.1"/>
</dbReference>
<comment type="caution">
    <text evidence="18">The sequence shown here is derived from an EMBL/GenBank/DDBJ whole genome shotgun (WGS) entry which is preliminary data.</text>
</comment>
<dbReference type="CDD" id="cd00082">
    <property type="entry name" value="HisKA"/>
    <property type="match status" value="1"/>
</dbReference>
<organism evidence="18 19">
    <name type="scientific">Thalassotalea profundi</name>
    <dbReference type="NCBI Taxonomy" id="2036687"/>
    <lineage>
        <taxon>Bacteria</taxon>
        <taxon>Pseudomonadati</taxon>
        <taxon>Pseudomonadota</taxon>
        <taxon>Gammaproteobacteria</taxon>
        <taxon>Alteromonadales</taxon>
        <taxon>Colwelliaceae</taxon>
        <taxon>Thalassotalea</taxon>
    </lineage>
</organism>
<dbReference type="InterPro" id="IPR003594">
    <property type="entry name" value="HATPase_dom"/>
</dbReference>
<evidence type="ECO:0000259" key="14">
    <source>
        <dbReference type="PROSITE" id="PS50109"/>
    </source>
</evidence>
<dbReference type="InterPro" id="IPR001789">
    <property type="entry name" value="Sig_transdc_resp-reg_receiver"/>
</dbReference>
<proteinExistence type="predicted"/>
<dbReference type="InterPro" id="IPR036097">
    <property type="entry name" value="HisK_dim/P_sf"/>
</dbReference>
<feature type="domain" description="PAS" evidence="16">
    <location>
        <begin position="770"/>
        <end position="842"/>
    </location>
</feature>
<feature type="domain" description="PAC" evidence="17">
    <location>
        <begin position="716"/>
        <end position="769"/>
    </location>
</feature>
<dbReference type="SMART" id="SM00091">
    <property type="entry name" value="PAS"/>
    <property type="match status" value="3"/>
</dbReference>
<dbReference type="SMART" id="SM00086">
    <property type="entry name" value="PAC"/>
    <property type="match status" value="4"/>
</dbReference>
<evidence type="ECO:0000256" key="13">
    <source>
        <dbReference type="SAM" id="Phobius"/>
    </source>
</evidence>
<feature type="transmembrane region" description="Helical" evidence="13">
    <location>
        <begin position="17"/>
        <end position="37"/>
    </location>
</feature>
<dbReference type="Proteomes" id="UP000626370">
    <property type="component" value="Unassembled WGS sequence"/>
</dbReference>
<dbReference type="Pfam" id="PF01590">
    <property type="entry name" value="GAF"/>
    <property type="match status" value="1"/>
</dbReference>
<comment type="subcellular location">
    <subcellularLocation>
        <location evidence="2">Membrane</location>
        <topology evidence="2">Multi-pass membrane protein</topology>
    </subcellularLocation>
</comment>
<dbReference type="InterPro" id="IPR001610">
    <property type="entry name" value="PAC"/>
</dbReference>
<dbReference type="PROSITE" id="PS50112">
    <property type="entry name" value="PAS"/>
    <property type="match status" value="3"/>
</dbReference>
<evidence type="ECO:0000259" key="15">
    <source>
        <dbReference type="PROSITE" id="PS50110"/>
    </source>
</evidence>
<gene>
    <name evidence="18" type="ORF">GCM10011501_28610</name>
</gene>
<keyword evidence="19" id="KW-1185">Reference proteome</keyword>
<feature type="domain" description="Histidine kinase" evidence="14">
    <location>
        <begin position="915"/>
        <end position="1136"/>
    </location>
</feature>
<dbReference type="InterPro" id="IPR035965">
    <property type="entry name" value="PAS-like_dom_sf"/>
</dbReference>
<dbReference type="EMBL" id="BNAH01000012">
    <property type="protein sequence ID" value="GHE97326.1"/>
    <property type="molecule type" value="Genomic_DNA"/>
</dbReference>
<feature type="domain" description="PAC" evidence="17">
    <location>
        <begin position="586"/>
        <end position="637"/>
    </location>
</feature>
<dbReference type="SUPFAM" id="SSF55874">
    <property type="entry name" value="ATPase domain of HSP90 chaperone/DNA topoisomerase II/histidine kinase"/>
    <property type="match status" value="1"/>
</dbReference>
<evidence type="ECO:0000256" key="4">
    <source>
        <dbReference type="ARBA" id="ARBA00022553"/>
    </source>
</evidence>
<dbReference type="Gene3D" id="3.30.450.20">
    <property type="entry name" value="PAS domain"/>
    <property type="match status" value="4"/>
</dbReference>
<dbReference type="InterPro" id="IPR036890">
    <property type="entry name" value="HATPase_C_sf"/>
</dbReference>
<dbReference type="PRINTS" id="PR00344">
    <property type="entry name" value="BCTRLSENSOR"/>
</dbReference>
<dbReference type="NCBIfam" id="TIGR00229">
    <property type="entry name" value="sensory_box"/>
    <property type="match status" value="3"/>
</dbReference>
<evidence type="ECO:0000256" key="8">
    <source>
        <dbReference type="ARBA" id="ARBA00022989"/>
    </source>
</evidence>
<evidence type="ECO:0000256" key="1">
    <source>
        <dbReference type="ARBA" id="ARBA00000085"/>
    </source>
</evidence>
<feature type="transmembrane region" description="Helical" evidence="13">
    <location>
        <begin position="185"/>
        <end position="205"/>
    </location>
</feature>
<comment type="catalytic activity">
    <reaction evidence="1">
        <text>ATP + protein L-histidine = ADP + protein N-phospho-L-histidine.</text>
        <dbReference type="EC" id="2.7.13.3"/>
    </reaction>
</comment>
<dbReference type="InterPro" id="IPR029095">
    <property type="entry name" value="NarX-like_N"/>
</dbReference>
<dbReference type="Pfam" id="PF13426">
    <property type="entry name" value="PAS_9"/>
    <property type="match status" value="1"/>
</dbReference>
<reference evidence="19" key="1">
    <citation type="journal article" date="2019" name="Int. J. Syst. Evol. Microbiol.">
        <title>The Global Catalogue of Microorganisms (GCM) 10K type strain sequencing project: providing services to taxonomists for standard genome sequencing and annotation.</title>
        <authorList>
            <consortium name="The Broad Institute Genomics Platform"/>
            <consortium name="The Broad Institute Genome Sequencing Center for Infectious Disease"/>
            <person name="Wu L."/>
            <person name="Ma J."/>
        </authorList>
    </citation>
    <scope>NUCLEOTIDE SEQUENCE [LARGE SCALE GENOMIC DNA]</scope>
    <source>
        <strain evidence="19">CGMCC 1.15922</strain>
    </source>
</reference>
<accession>A0ABQ3J0P9</accession>
<dbReference type="InterPro" id="IPR013655">
    <property type="entry name" value="PAS_fold_3"/>
</dbReference>
<feature type="domain" description="PAC" evidence="17">
    <location>
        <begin position="293"/>
        <end position="352"/>
    </location>
</feature>
<dbReference type="SMART" id="SM00065">
    <property type="entry name" value="GAF"/>
    <property type="match status" value="1"/>
</dbReference>
<evidence type="ECO:0000259" key="17">
    <source>
        <dbReference type="PROSITE" id="PS50113"/>
    </source>
</evidence>
<evidence type="ECO:0000256" key="3">
    <source>
        <dbReference type="ARBA" id="ARBA00012438"/>
    </source>
</evidence>
<dbReference type="Gene3D" id="2.10.70.100">
    <property type="match status" value="1"/>
</dbReference>
<dbReference type="SUPFAM" id="SSF55785">
    <property type="entry name" value="PYP-like sensor domain (PAS domain)"/>
    <property type="match status" value="4"/>
</dbReference>
<keyword evidence="7" id="KW-0418">Kinase</keyword>
<feature type="domain" description="PAS" evidence="16">
    <location>
        <begin position="638"/>
        <end position="711"/>
    </location>
</feature>
<keyword evidence="4 11" id="KW-0597">Phosphoprotein</keyword>